<keyword evidence="3" id="KW-1185">Reference proteome</keyword>
<keyword evidence="1" id="KW-0812">Transmembrane</keyword>
<dbReference type="OrthoDB" id="4624at2"/>
<gene>
    <name evidence="2" type="ORF">EF514_01640</name>
</gene>
<dbReference type="InterPro" id="IPR024529">
    <property type="entry name" value="ECF_trnsprt_substrate-spec"/>
</dbReference>
<evidence type="ECO:0000313" key="2">
    <source>
        <dbReference type="EMBL" id="RVU55457.1"/>
    </source>
</evidence>
<proteinExistence type="predicted"/>
<dbReference type="RefSeq" id="WP_127723162.1">
    <property type="nucleotide sequence ID" value="NZ_RLIH01000002.1"/>
</dbReference>
<protein>
    <submittedName>
        <fullName evidence="2">Folate family ECF transporter S component</fullName>
    </submittedName>
</protein>
<feature type="transmembrane region" description="Helical" evidence="1">
    <location>
        <begin position="46"/>
        <end position="66"/>
    </location>
</feature>
<dbReference type="GO" id="GO:0022857">
    <property type="term" value="F:transmembrane transporter activity"/>
    <property type="evidence" value="ECO:0007669"/>
    <property type="project" value="InterPro"/>
</dbReference>
<organism evidence="2 3">
    <name type="scientific">Anaerosphaera multitolerans</name>
    <dbReference type="NCBI Taxonomy" id="2487351"/>
    <lineage>
        <taxon>Bacteria</taxon>
        <taxon>Bacillati</taxon>
        <taxon>Bacillota</taxon>
        <taxon>Tissierellia</taxon>
        <taxon>Tissierellales</taxon>
        <taxon>Peptoniphilaceae</taxon>
        <taxon>Anaerosphaera</taxon>
    </lineage>
</organism>
<dbReference type="NCBIfam" id="TIGR04518">
    <property type="entry name" value="ECF_S_folT_fam"/>
    <property type="match status" value="1"/>
</dbReference>
<feature type="transmembrane region" description="Helical" evidence="1">
    <location>
        <begin position="109"/>
        <end position="134"/>
    </location>
</feature>
<dbReference type="Gene3D" id="1.10.1760.20">
    <property type="match status" value="1"/>
</dbReference>
<comment type="caution">
    <text evidence="2">The sequence shown here is derived from an EMBL/GenBank/DDBJ whole genome shotgun (WGS) entry which is preliminary data.</text>
</comment>
<feature type="transmembrane region" description="Helical" evidence="1">
    <location>
        <begin position="12"/>
        <end position="34"/>
    </location>
</feature>
<keyword evidence="1" id="KW-0472">Membrane</keyword>
<dbReference type="InterPro" id="IPR030949">
    <property type="entry name" value="ECF_S_folate_fam"/>
</dbReference>
<accession>A0A437S9G4</accession>
<name>A0A437S9G4_9FIRM</name>
<dbReference type="AlphaFoldDB" id="A0A437S9G4"/>
<evidence type="ECO:0000256" key="1">
    <source>
        <dbReference type="SAM" id="Phobius"/>
    </source>
</evidence>
<keyword evidence="1" id="KW-1133">Transmembrane helix</keyword>
<dbReference type="EMBL" id="RLIH01000002">
    <property type="protein sequence ID" value="RVU55457.1"/>
    <property type="molecule type" value="Genomic_DNA"/>
</dbReference>
<feature type="transmembrane region" description="Helical" evidence="1">
    <location>
        <begin position="78"/>
        <end position="97"/>
    </location>
</feature>
<evidence type="ECO:0000313" key="3">
    <source>
        <dbReference type="Proteomes" id="UP000288812"/>
    </source>
</evidence>
<sequence>MQKNSKFSTRQIAYAAMFIALGIIVNSLRIGSFLSFGGFPIILSGYALGPVMGFIIGAITDVLAYIVRPSATGGFNPVFILTSALTGAIPVIVTQMLGDKYPEFKLWKIIVGIVVGQFTTSVFMVPYFISILYGKHLFIPSMIKAAIKQSYSAPLYGLLVKIIFNSLKNKFKLRETA</sequence>
<dbReference type="Proteomes" id="UP000288812">
    <property type="component" value="Unassembled WGS sequence"/>
</dbReference>
<reference evidence="2 3" key="1">
    <citation type="submission" date="2018-11" db="EMBL/GenBank/DDBJ databases">
        <title>Genome sequencing and assembly of Anaerosphaera sp. nov., GS7-6-2.</title>
        <authorList>
            <person name="Rettenmaier R."/>
            <person name="Liebl W."/>
            <person name="Zverlov V."/>
        </authorList>
    </citation>
    <scope>NUCLEOTIDE SEQUENCE [LARGE SCALE GENOMIC DNA]</scope>
    <source>
        <strain evidence="2 3">GS7-6-2</strain>
    </source>
</reference>
<dbReference type="Pfam" id="PF12822">
    <property type="entry name" value="ECF_trnsprt"/>
    <property type="match status" value="1"/>
</dbReference>